<reference evidence="5 6" key="1">
    <citation type="submission" date="2014-03" db="EMBL/GenBank/DDBJ databases">
        <title>Draft genome of the hookworm Oesophagostomum dentatum.</title>
        <authorList>
            <person name="Mitreva M."/>
        </authorList>
    </citation>
    <scope>NUCLEOTIDE SEQUENCE [LARGE SCALE GENOMIC DNA]</scope>
    <source>
        <strain evidence="5 6">OD-Hann</strain>
    </source>
</reference>
<dbReference type="AlphaFoldDB" id="A0A0B1SL50"/>
<evidence type="ECO:0000313" key="5">
    <source>
        <dbReference type="EMBL" id="KHJ84606.1"/>
    </source>
</evidence>
<keyword evidence="1" id="KW-1015">Disulfide bond</keyword>
<evidence type="ECO:0000259" key="4">
    <source>
        <dbReference type="PROSITE" id="PS50234"/>
    </source>
</evidence>
<evidence type="ECO:0000313" key="6">
    <source>
        <dbReference type="Proteomes" id="UP000053660"/>
    </source>
</evidence>
<proteinExistence type="predicted"/>
<feature type="domain" description="C-type lectin" evidence="3">
    <location>
        <begin position="226"/>
        <end position="354"/>
    </location>
</feature>
<evidence type="ECO:0000256" key="1">
    <source>
        <dbReference type="ARBA" id="ARBA00023157"/>
    </source>
</evidence>
<feature type="chain" id="PRO_5002061021" evidence="2">
    <location>
        <begin position="30"/>
        <end position="379"/>
    </location>
</feature>
<dbReference type="PANTHER" id="PTHR31024">
    <property type="entry name" value="C-TYPE LECTIN"/>
    <property type="match status" value="1"/>
</dbReference>
<evidence type="ECO:0000256" key="2">
    <source>
        <dbReference type="SAM" id="SignalP"/>
    </source>
</evidence>
<protein>
    <submittedName>
        <fullName evidence="5">Lectin C-type domain protein</fullName>
    </submittedName>
</protein>
<dbReference type="GO" id="GO:0045087">
    <property type="term" value="P:innate immune response"/>
    <property type="evidence" value="ECO:0007669"/>
    <property type="project" value="TreeGrafter"/>
</dbReference>
<keyword evidence="2" id="KW-0732">Signal</keyword>
<feature type="domain" description="VWFA" evidence="4">
    <location>
        <begin position="54"/>
        <end position="168"/>
    </location>
</feature>
<dbReference type="InterPro" id="IPR016187">
    <property type="entry name" value="CTDL_fold"/>
</dbReference>
<dbReference type="EMBL" id="KN567644">
    <property type="protein sequence ID" value="KHJ84606.1"/>
    <property type="molecule type" value="Genomic_DNA"/>
</dbReference>
<dbReference type="PROSITE" id="PS00615">
    <property type="entry name" value="C_TYPE_LECTIN_1"/>
    <property type="match status" value="1"/>
</dbReference>
<dbReference type="InterPro" id="IPR018378">
    <property type="entry name" value="C-type_lectin_CS"/>
</dbReference>
<dbReference type="Proteomes" id="UP000053660">
    <property type="component" value="Unassembled WGS sequence"/>
</dbReference>
<organism evidence="5 6">
    <name type="scientific">Oesophagostomum dentatum</name>
    <name type="common">Nodular worm</name>
    <dbReference type="NCBI Taxonomy" id="61180"/>
    <lineage>
        <taxon>Eukaryota</taxon>
        <taxon>Metazoa</taxon>
        <taxon>Ecdysozoa</taxon>
        <taxon>Nematoda</taxon>
        <taxon>Chromadorea</taxon>
        <taxon>Rhabditida</taxon>
        <taxon>Rhabditina</taxon>
        <taxon>Rhabditomorpha</taxon>
        <taxon>Strongyloidea</taxon>
        <taxon>Strongylidae</taxon>
        <taxon>Oesophagostomum</taxon>
    </lineage>
</organism>
<accession>A0A0B1SL50</accession>
<name>A0A0B1SL50_OESDE</name>
<dbReference type="PROSITE" id="PS50041">
    <property type="entry name" value="C_TYPE_LECTIN_2"/>
    <property type="match status" value="1"/>
</dbReference>
<evidence type="ECO:0000259" key="3">
    <source>
        <dbReference type="PROSITE" id="PS50041"/>
    </source>
</evidence>
<dbReference type="InterPro" id="IPR002035">
    <property type="entry name" value="VWF_A"/>
</dbReference>
<dbReference type="Pfam" id="PF00092">
    <property type="entry name" value="VWA"/>
    <property type="match status" value="1"/>
</dbReference>
<sequence>MFADRLDTVSAEKKMRLLVLLATIGLIFCTDPLDDAEKYIERECPCDPSKLWLDIVIAIDTSIGMTEEGLTQVLADIATVFDTTKFAQGEGHHSRISIVTYADNATTRYGLKDIESNEDLMNKIWNIENGDQAVSNLKIEEDENDAKQLAYQIKISGTDIIVVPFDQGGKPNHLIRLKEIATPGYYFPNTILNLANEIQQALCTTNCFCKRQWTQYQNTFGESTVKFGECVRIGGIDANWVSAKRACARMGNGQGHLANIFDLSKHNFVAQLFKNDYRVEPPYIYHIGLSYNQEKKAYVWDRKAGSEPLPLDGGTFKKWNKGFPVSPENIKDYGCVVSAQDGTSFELGWQDINCRTVPKHYICQMETCDTTNYCPNINK</sequence>
<dbReference type="InterPro" id="IPR036465">
    <property type="entry name" value="vWFA_dom_sf"/>
</dbReference>
<dbReference type="SUPFAM" id="SSF56436">
    <property type="entry name" value="C-type lectin-like"/>
    <property type="match status" value="1"/>
</dbReference>
<dbReference type="Gene3D" id="3.10.100.10">
    <property type="entry name" value="Mannose-Binding Protein A, subunit A"/>
    <property type="match status" value="1"/>
</dbReference>
<keyword evidence="6" id="KW-1185">Reference proteome</keyword>
<feature type="signal peptide" evidence="2">
    <location>
        <begin position="1"/>
        <end position="29"/>
    </location>
</feature>
<dbReference type="PROSITE" id="PS50234">
    <property type="entry name" value="VWFA"/>
    <property type="match status" value="1"/>
</dbReference>
<gene>
    <name evidence="5" type="ORF">OESDEN_15678</name>
</gene>
<dbReference type="Gene3D" id="3.40.50.410">
    <property type="entry name" value="von Willebrand factor, type A domain"/>
    <property type="match status" value="1"/>
</dbReference>
<dbReference type="SUPFAM" id="SSF53300">
    <property type="entry name" value="vWA-like"/>
    <property type="match status" value="1"/>
</dbReference>
<dbReference type="InterPro" id="IPR001304">
    <property type="entry name" value="C-type_lectin-like"/>
</dbReference>
<dbReference type="SMART" id="SM00034">
    <property type="entry name" value="CLECT"/>
    <property type="match status" value="1"/>
</dbReference>
<dbReference type="OrthoDB" id="5787264at2759"/>
<dbReference type="PANTHER" id="PTHR31024:SF13">
    <property type="entry name" value="C-TYPE LECTIN DOMAIN-CONTAINING PROTEIN 160"/>
    <property type="match status" value="1"/>
</dbReference>
<dbReference type="InterPro" id="IPR016186">
    <property type="entry name" value="C-type_lectin-like/link_sf"/>
</dbReference>
<dbReference type="CDD" id="cd00037">
    <property type="entry name" value="CLECT"/>
    <property type="match status" value="1"/>
</dbReference>